<name>A0A0D6JC58_9HYPH</name>
<dbReference type="InterPro" id="IPR024442">
    <property type="entry name" value="Transposase_Zn_ribbon"/>
</dbReference>
<dbReference type="Pfam" id="PF12760">
    <property type="entry name" value="Zn_ribbon_IS1595"/>
    <property type="match status" value="1"/>
</dbReference>
<dbReference type="RefSeq" id="WP_046477109.1">
    <property type="nucleotide sequence ID" value="NZ_LN829118.1"/>
</dbReference>
<accession>A0A0D6JC58</accession>
<dbReference type="PANTHER" id="PTHR47163:SF2">
    <property type="entry name" value="SI:DKEY-17M8.2"/>
    <property type="match status" value="1"/>
</dbReference>
<keyword evidence="3" id="KW-1185">Reference proteome</keyword>
<evidence type="ECO:0000313" key="2">
    <source>
        <dbReference type="EMBL" id="CPR16974.1"/>
    </source>
</evidence>
<dbReference type="KEGG" id="fil:BN1229_v1_1045"/>
<proteinExistence type="predicted"/>
<feature type="domain" description="ISXO2-like transposase" evidence="1">
    <location>
        <begin position="139"/>
        <end position="285"/>
    </location>
</feature>
<organism evidence="2 3">
    <name type="scientific">Candidatus Filomicrobium marinum</name>
    <dbReference type="NCBI Taxonomy" id="1608628"/>
    <lineage>
        <taxon>Bacteria</taxon>
        <taxon>Pseudomonadati</taxon>
        <taxon>Pseudomonadota</taxon>
        <taxon>Alphaproteobacteria</taxon>
        <taxon>Hyphomicrobiales</taxon>
        <taxon>Hyphomicrobiaceae</taxon>
        <taxon>Filomicrobium</taxon>
    </lineage>
</organism>
<sequence length="316" mass="35968">MSILSQPHFHDEAAAFAKLESILWPEGPVCPHCGGKERIYALEGVRSKPSKKNPEGVVRHGLKKCGHCRKQFTARVGTVFESSHAPLHKWFQAVHLLCSSKKGISSHQLHRVLEVQYNTAWFMSHRIREAMRSGDLAPPMGGNGKIVEVDETYIGKKKSAKNYRKKAGQADKMAVLTLVDRGGSARSFHVEGTNRNVILPIVKENIDRETKIATDQAPYYLRLKDHFAEHGSVNHSENEWRRGDICTNTVEGYFSIFKRGMKGVYQHCSEKHLHRYLAEFDFRYNNRSAVGIEDEERAEKALDGIKGKRLTYRRID</sequence>
<dbReference type="EMBL" id="LN829119">
    <property type="protein sequence ID" value="CPR16974.1"/>
    <property type="molecule type" value="Genomic_DNA"/>
</dbReference>
<dbReference type="OrthoDB" id="271821at2"/>
<evidence type="ECO:0000259" key="1">
    <source>
        <dbReference type="SMART" id="SM01126"/>
    </source>
</evidence>
<dbReference type="NCBIfam" id="NF033547">
    <property type="entry name" value="transpos_IS1595"/>
    <property type="match status" value="1"/>
</dbReference>
<dbReference type="InterPro" id="IPR024445">
    <property type="entry name" value="Tnp_ISXO2-like"/>
</dbReference>
<evidence type="ECO:0000313" key="3">
    <source>
        <dbReference type="Proteomes" id="UP000033187"/>
    </source>
</evidence>
<dbReference type="InterPro" id="IPR053164">
    <property type="entry name" value="IS1016-like_transposase"/>
</dbReference>
<dbReference type="KEGG" id="fiy:BN1229_v1_1048"/>
<gene>
    <name evidence="2" type="ORF">YBN1229_v1_1048</name>
</gene>
<reference evidence="3" key="1">
    <citation type="submission" date="2015-02" db="EMBL/GenBank/DDBJ databases">
        <authorList>
            <person name="Chooi Y.-H."/>
        </authorList>
    </citation>
    <scope>NUCLEOTIDE SEQUENCE [LARGE SCALE GENOMIC DNA]</scope>
    <source>
        <strain evidence="3">strain Y</strain>
    </source>
</reference>
<protein>
    <submittedName>
        <fullName evidence="2">Transposase</fullName>
    </submittedName>
</protein>
<dbReference type="Pfam" id="PF12762">
    <property type="entry name" value="DDE_Tnp_IS1595"/>
    <property type="match status" value="1"/>
</dbReference>
<dbReference type="PANTHER" id="PTHR47163">
    <property type="entry name" value="DDE_TNP_IS1595 DOMAIN-CONTAINING PROTEIN"/>
    <property type="match status" value="1"/>
</dbReference>
<dbReference type="Proteomes" id="UP000033187">
    <property type="component" value="Chromosome 1"/>
</dbReference>
<dbReference type="AlphaFoldDB" id="A0A0D6JC58"/>
<dbReference type="SMART" id="SM01126">
    <property type="entry name" value="DDE_Tnp_IS1595"/>
    <property type="match status" value="1"/>
</dbReference>